<dbReference type="PaxDb" id="3218-PP1S171_51V6.1"/>
<dbReference type="PANTHER" id="PTHR47026:SF2">
    <property type="entry name" value="FLAGELLAR ASSOCIATED PROTEIN"/>
    <property type="match status" value="1"/>
</dbReference>
<organism evidence="1">
    <name type="scientific">Physcomitrium patens</name>
    <name type="common">Spreading-leaved earth moss</name>
    <name type="synonym">Physcomitrella patens</name>
    <dbReference type="NCBI Taxonomy" id="3218"/>
    <lineage>
        <taxon>Eukaryota</taxon>
        <taxon>Viridiplantae</taxon>
        <taxon>Streptophyta</taxon>
        <taxon>Embryophyta</taxon>
        <taxon>Bryophyta</taxon>
        <taxon>Bryophytina</taxon>
        <taxon>Bryopsida</taxon>
        <taxon>Funariidae</taxon>
        <taxon>Funariales</taxon>
        <taxon>Funariaceae</taxon>
        <taxon>Physcomitrium</taxon>
    </lineage>
</organism>
<dbReference type="Proteomes" id="UP000006727">
    <property type="component" value="Chromosome 1"/>
</dbReference>
<evidence type="ECO:0000313" key="3">
    <source>
        <dbReference type="Proteomes" id="UP000006727"/>
    </source>
</evidence>
<dbReference type="OMA" id="STPYKPK"/>
<reference evidence="2" key="3">
    <citation type="submission" date="2020-12" db="UniProtKB">
        <authorList>
            <consortium name="EnsemblPlants"/>
        </authorList>
    </citation>
    <scope>IDENTIFICATION</scope>
</reference>
<name>A0A2K1LAC7_PHYPA</name>
<protein>
    <submittedName>
        <fullName evidence="1 2">Uncharacterized protein</fullName>
    </submittedName>
</protein>
<keyword evidence="3" id="KW-1185">Reference proteome</keyword>
<dbReference type="AlphaFoldDB" id="A0A2K1LAC7"/>
<reference evidence="1 3" key="2">
    <citation type="journal article" date="2018" name="Plant J.">
        <title>The Physcomitrella patens chromosome-scale assembly reveals moss genome structure and evolution.</title>
        <authorList>
            <person name="Lang D."/>
            <person name="Ullrich K.K."/>
            <person name="Murat F."/>
            <person name="Fuchs J."/>
            <person name="Jenkins J."/>
            <person name="Haas F.B."/>
            <person name="Piednoel M."/>
            <person name="Gundlach H."/>
            <person name="Van Bel M."/>
            <person name="Meyberg R."/>
            <person name="Vives C."/>
            <person name="Morata J."/>
            <person name="Symeonidi A."/>
            <person name="Hiss M."/>
            <person name="Muchero W."/>
            <person name="Kamisugi Y."/>
            <person name="Saleh O."/>
            <person name="Blanc G."/>
            <person name="Decker E.L."/>
            <person name="van Gessel N."/>
            <person name="Grimwood J."/>
            <person name="Hayes R.D."/>
            <person name="Graham S.W."/>
            <person name="Gunter L.E."/>
            <person name="McDaniel S.F."/>
            <person name="Hoernstein S.N.W."/>
            <person name="Larsson A."/>
            <person name="Li F.W."/>
            <person name="Perroud P.F."/>
            <person name="Phillips J."/>
            <person name="Ranjan P."/>
            <person name="Rokshar D.S."/>
            <person name="Rothfels C.J."/>
            <person name="Schneider L."/>
            <person name="Shu S."/>
            <person name="Stevenson D.W."/>
            <person name="Thummler F."/>
            <person name="Tillich M."/>
            <person name="Villarreal Aguilar J.C."/>
            <person name="Widiez T."/>
            <person name="Wong G.K."/>
            <person name="Wymore A."/>
            <person name="Zhang Y."/>
            <person name="Zimmer A.D."/>
            <person name="Quatrano R.S."/>
            <person name="Mayer K.F.X."/>
            <person name="Goodstein D."/>
            <person name="Casacuberta J.M."/>
            <person name="Vandepoele K."/>
            <person name="Reski R."/>
            <person name="Cuming A.C."/>
            <person name="Tuskan G.A."/>
            <person name="Maumus F."/>
            <person name="Salse J."/>
            <person name="Schmutz J."/>
            <person name="Rensing S.A."/>
        </authorList>
    </citation>
    <scope>NUCLEOTIDE SEQUENCE [LARGE SCALE GENOMIC DNA]</scope>
    <source>
        <strain evidence="2 3">cv. Gransden 2004</strain>
    </source>
</reference>
<reference evidence="1 3" key="1">
    <citation type="journal article" date="2008" name="Science">
        <title>The Physcomitrella genome reveals evolutionary insights into the conquest of land by plants.</title>
        <authorList>
            <person name="Rensing S."/>
            <person name="Lang D."/>
            <person name="Zimmer A."/>
            <person name="Terry A."/>
            <person name="Salamov A."/>
            <person name="Shapiro H."/>
            <person name="Nishiyama T."/>
            <person name="Perroud P.-F."/>
            <person name="Lindquist E."/>
            <person name="Kamisugi Y."/>
            <person name="Tanahashi T."/>
            <person name="Sakakibara K."/>
            <person name="Fujita T."/>
            <person name="Oishi K."/>
            <person name="Shin-I T."/>
            <person name="Kuroki Y."/>
            <person name="Toyoda A."/>
            <person name="Suzuki Y."/>
            <person name="Hashimoto A."/>
            <person name="Yamaguchi K."/>
            <person name="Sugano A."/>
            <person name="Kohara Y."/>
            <person name="Fujiyama A."/>
            <person name="Anterola A."/>
            <person name="Aoki S."/>
            <person name="Ashton N."/>
            <person name="Barbazuk W.B."/>
            <person name="Barker E."/>
            <person name="Bennetzen J."/>
            <person name="Bezanilla M."/>
            <person name="Blankenship R."/>
            <person name="Cho S.H."/>
            <person name="Dutcher S."/>
            <person name="Estelle M."/>
            <person name="Fawcett J.A."/>
            <person name="Gundlach H."/>
            <person name="Hanada K."/>
            <person name="Heyl A."/>
            <person name="Hicks K.A."/>
            <person name="Hugh J."/>
            <person name="Lohr M."/>
            <person name="Mayer K."/>
            <person name="Melkozernov A."/>
            <person name="Murata T."/>
            <person name="Nelson D."/>
            <person name="Pils B."/>
            <person name="Prigge M."/>
            <person name="Reiss B."/>
            <person name="Renner T."/>
            <person name="Rombauts S."/>
            <person name="Rushton P."/>
            <person name="Sanderfoot A."/>
            <person name="Schween G."/>
            <person name="Shiu S.-H."/>
            <person name="Stueber K."/>
            <person name="Theodoulou F.L."/>
            <person name="Tu H."/>
            <person name="Van de Peer Y."/>
            <person name="Verrier P.J."/>
            <person name="Waters E."/>
            <person name="Wood A."/>
            <person name="Yang L."/>
            <person name="Cove D."/>
            <person name="Cuming A."/>
            <person name="Hasebe M."/>
            <person name="Lucas S."/>
            <person name="Mishler D.B."/>
            <person name="Reski R."/>
            <person name="Grigoriev I."/>
            <person name="Quatrano R.S."/>
            <person name="Boore J.L."/>
        </authorList>
    </citation>
    <scope>NUCLEOTIDE SEQUENCE [LARGE SCALE GENOMIC DNA]</scope>
    <source>
        <strain evidence="2 3">cv. Gransden 2004</strain>
    </source>
</reference>
<evidence type="ECO:0000313" key="1">
    <source>
        <dbReference type="EMBL" id="PNR62981.1"/>
    </source>
</evidence>
<proteinExistence type="predicted"/>
<dbReference type="InParanoid" id="A0A2K1LAC7"/>
<dbReference type="EMBL" id="ABEU02000001">
    <property type="protein sequence ID" value="PNR62981.1"/>
    <property type="molecule type" value="Genomic_DNA"/>
</dbReference>
<dbReference type="PANTHER" id="PTHR47026">
    <property type="entry name" value="PIGMENTOSA GTPASE REGULATOR-LIKE PROTEIN, PUTATIVE-RELATED"/>
    <property type="match status" value="1"/>
</dbReference>
<evidence type="ECO:0000313" key="2">
    <source>
        <dbReference type="EnsemblPlants" id="Pp3c1_30770V3.1"/>
    </source>
</evidence>
<accession>A0A2K1LAC7</accession>
<gene>
    <name evidence="1" type="ORF">PHYPA_001406</name>
</gene>
<sequence>MDARAVAQRLNGVKILEDNKGKAAMLKTFTRKSRLWEIIWDEKLHEFHKGVVQHAATLKREQLSVIQAFRQRSTAKAPTKPQWSPALLKHRKVQTFLGKQGNYLEADEVKRIADSMELLELRATIAAYAAEVALKEQALRTKQQNEMEVLLQWAAEGRDELRKQRDTDHARCIEEWWESGYAFGHYEWYGLLDTTWKSVLMT</sequence>
<dbReference type="EnsemblPlants" id="Pp3c1_30770V3.1">
    <property type="protein sequence ID" value="Pp3c1_30770V3.1"/>
    <property type="gene ID" value="Pp3c1_30770"/>
</dbReference>
<dbReference type="Gramene" id="Pp3c1_30770V3.1">
    <property type="protein sequence ID" value="Pp3c1_30770V3.1"/>
    <property type="gene ID" value="Pp3c1_30770"/>
</dbReference>